<reference evidence="17 18" key="1">
    <citation type="submission" date="2018-03" db="EMBL/GenBank/DDBJ databases">
        <authorList>
            <person name="Fogelqvist J."/>
        </authorList>
    </citation>
    <scope>NUCLEOTIDE SEQUENCE [LARGE SCALE GENOMIC DNA]</scope>
</reference>
<dbReference type="GO" id="GO:0005813">
    <property type="term" value="C:centrosome"/>
    <property type="evidence" value="ECO:0007669"/>
    <property type="project" value="UniProtKB-SubCell"/>
</dbReference>
<dbReference type="SUPFAM" id="SSF57850">
    <property type="entry name" value="RING/U-box"/>
    <property type="match status" value="1"/>
</dbReference>
<evidence type="ECO:0000256" key="9">
    <source>
        <dbReference type="ARBA" id="ARBA00022833"/>
    </source>
</evidence>
<sequence>MGAERNGLCPHLEGAQVDSRALLLQFLHKCRESRDLNVCSDCKQTVPEGQTFLCLQCYPSDVARCGRSLNKDAMKHAQEANHQVSINTATSALWCYACDDEVFFNANVADEDDEDGDGVLVSRDKSPERRPSARESPNPITRLLERRGYRGDGSWRFTSNVSGGRTGFANLGNTCYLNSGLQAIIHVPQIIAIFGQQRFLSPSFTTGTRYERLLVAFAILITKVWEGAYEQDTQEFLRCLVDALHEALKHRTPIPPPPDEPDRVAAEDRSLVSDLFQGLLLSQVTCGVCGNVSEVYDPFMDLSLEIPTKQQLKRLSDALPNESSKTSLGVLGSFLSTLSWSSPNMTLEQCLHSFCSRESLVKLDQYKCEKCNLKVNAHKVLSIGRCPEILTLHIKRFAHNSYWGSKLSTPVEFPLRGLDLSPFIKKTRPNAQAHDAPPVYDLVSLVRHIGSVNGGHYIAYAKHHLTGQWYEFDDRSVTAVAESDIVSQEAYILLYAKRLPQSKDPRPFDAFIERSLALKDDDTSRSDVFLSLYWLKKAEILSHPGPIDNWSLCCEHGVPREGDPSDEKALRISSAAYDSLVDKFGGGPRVDAKAEGFPASDCSKCLAGRRKLEKRRISILDNDSTVTRVYYLIAEQWLASWRDFISGGPLPGPIDNSVLLEEDGETPKPGLAVAKDYRGVGVSVWREFVRLYGGGPAIVRHSIDLYEPTAKD</sequence>
<gene>
    <name evidence="17" type="ORF">PLBR_LOCUS8654</name>
</gene>
<feature type="compositionally biased region" description="Basic and acidic residues" evidence="13">
    <location>
        <begin position="122"/>
        <end position="133"/>
    </location>
</feature>
<dbReference type="InterPro" id="IPR028889">
    <property type="entry name" value="USP"/>
</dbReference>
<evidence type="ECO:0000256" key="5">
    <source>
        <dbReference type="ARBA" id="ARBA00022583"/>
    </source>
</evidence>
<dbReference type="GO" id="GO:0048471">
    <property type="term" value="C:perinuclear region of cytoplasm"/>
    <property type="evidence" value="ECO:0007669"/>
    <property type="project" value="UniProtKB-SubCell"/>
</dbReference>
<dbReference type="PROSITE" id="PS50235">
    <property type="entry name" value="USP_3"/>
    <property type="match status" value="1"/>
</dbReference>
<evidence type="ECO:0000259" key="16">
    <source>
        <dbReference type="PROSITE" id="PS51283"/>
    </source>
</evidence>
<keyword evidence="7" id="KW-0677">Repeat</keyword>
<keyword evidence="12" id="KW-0378">Hydrolase</keyword>
<dbReference type="GO" id="GO:0006508">
    <property type="term" value="P:proteolysis"/>
    <property type="evidence" value="ECO:0007669"/>
    <property type="project" value="UniProtKB-KW"/>
</dbReference>
<dbReference type="InterPro" id="IPR001607">
    <property type="entry name" value="Znf_UBP"/>
</dbReference>
<evidence type="ECO:0000256" key="12">
    <source>
        <dbReference type="RuleBase" id="RU366025"/>
    </source>
</evidence>
<organism evidence="17 18">
    <name type="scientific">Plasmodiophora brassicae</name>
    <name type="common">Clubroot disease agent</name>
    <dbReference type="NCBI Taxonomy" id="37360"/>
    <lineage>
        <taxon>Eukaryota</taxon>
        <taxon>Sar</taxon>
        <taxon>Rhizaria</taxon>
        <taxon>Endomyxa</taxon>
        <taxon>Phytomyxea</taxon>
        <taxon>Plasmodiophorida</taxon>
        <taxon>Plasmodiophoridae</taxon>
        <taxon>Plasmodiophora</taxon>
    </lineage>
</organism>
<keyword evidence="8 11" id="KW-0863">Zinc-finger</keyword>
<evidence type="ECO:0000259" key="15">
    <source>
        <dbReference type="PROSITE" id="PS50271"/>
    </source>
</evidence>
<dbReference type="InterPro" id="IPR013083">
    <property type="entry name" value="Znf_RING/FYVE/PHD"/>
</dbReference>
<proteinExistence type="inferred from homology"/>
<dbReference type="InterPro" id="IPR001394">
    <property type="entry name" value="Peptidase_C19_UCH"/>
</dbReference>
<name>A0A3P3YMY7_PLABS</name>
<feature type="domain" description="UBP-type" evidence="15">
    <location>
        <begin position="7"/>
        <end position="125"/>
    </location>
</feature>
<dbReference type="PROSITE" id="PS00973">
    <property type="entry name" value="USP_2"/>
    <property type="match status" value="1"/>
</dbReference>
<protein>
    <recommendedName>
        <fullName evidence="12">Ubiquitin carboxyl-terminal hydrolase</fullName>
        <ecNumber evidence="12">3.4.19.12</ecNumber>
    </recommendedName>
</protein>
<keyword evidence="12" id="KW-0833">Ubl conjugation pathway</keyword>
<dbReference type="InterPro" id="IPR006615">
    <property type="entry name" value="Pept_C19_DUSP"/>
</dbReference>
<feature type="region of interest" description="Disordered" evidence="13">
    <location>
        <begin position="112"/>
        <end position="141"/>
    </location>
</feature>
<dbReference type="SMART" id="SM00290">
    <property type="entry name" value="ZnF_UBP"/>
    <property type="match status" value="1"/>
</dbReference>
<evidence type="ECO:0000313" key="18">
    <source>
        <dbReference type="Proteomes" id="UP000290189"/>
    </source>
</evidence>
<evidence type="ECO:0000256" key="8">
    <source>
        <dbReference type="ARBA" id="ARBA00022771"/>
    </source>
</evidence>
<dbReference type="Proteomes" id="UP000290189">
    <property type="component" value="Unassembled WGS sequence"/>
</dbReference>
<evidence type="ECO:0000259" key="14">
    <source>
        <dbReference type="PROSITE" id="PS50235"/>
    </source>
</evidence>
<dbReference type="EMBL" id="OVEO01000017">
    <property type="protein sequence ID" value="SPR01439.1"/>
    <property type="molecule type" value="Genomic_DNA"/>
</dbReference>
<comment type="subcellular location">
    <subcellularLocation>
        <location evidence="1">Cytoplasm</location>
        <location evidence="1">Cytoskeleton</location>
        <location evidence="1">Microtubule organizing center</location>
        <location evidence="1">Centrosome</location>
    </subcellularLocation>
    <subcellularLocation>
        <location evidence="2">Cytoplasm</location>
        <location evidence="2">Perinuclear region</location>
    </subcellularLocation>
</comment>
<evidence type="ECO:0000256" key="11">
    <source>
        <dbReference type="PROSITE-ProRule" id="PRU00502"/>
    </source>
</evidence>
<dbReference type="Pfam" id="PF02148">
    <property type="entry name" value="zf-UBP"/>
    <property type="match status" value="1"/>
</dbReference>
<dbReference type="InterPro" id="IPR035927">
    <property type="entry name" value="DUSP-like_sf"/>
</dbReference>
<comment type="similarity">
    <text evidence="3">Belongs to the peptidase C19 family. USP20/USP33 subfamily.</text>
</comment>
<dbReference type="GO" id="GO:0004843">
    <property type="term" value="F:cysteine-type deubiquitinase activity"/>
    <property type="evidence" value="ECO:0007669"/>
    <property type="project" value="UniProtKB-UniRule"/>
</dbReference>
<dbReference type="InterPro" id="IPR050185">
    <property type="entry name" value="Ub_carboxyl-term_hydrolase"/>
</dbReference>
<evidence type="ECO:0000256" key="10">
    <source>
        <dbReference type="ARBA" id="ARBA00023212"/>
    </source>
</evidence>
<dbReference type="Gene3D" id="3.30.2230.10">
    <property type="entry name" value="DUSP-like"/>
    <property type="match status" value="1"/>
</dbReference>
<dbReference type="InterPro" id="IPR038765">
    <property type="entry name" value="Papain-like_cys_pep_sf"/>
</dbReference>
<dbReference type="AlphaFoldDB" id="A0A3P3YMY7"/>
<evidence type="ECO:0000256" key="4">
    <source>
        <dbReference type="ARBA" id="ARBA00022490"/>
    </source>
</evidence>
<evidence type="ECO:0000256" key="2">
    <source>
        <dbReference type="ARBA" id="ARBA00004556"/>
    </source>
</evidence>
<dbReference type="GO" id="GO:0016579">
    <property type="term" value="P:protein deubiquitination"/>
    <property type="evidence" value="ECO:0007669"/>
    <property type="project" value="InterPro"/>
</dbReference>
<keyword evidence="12" id="KW-0645">Protease</keyword>
<keyword evidence="9" id="KW-0862">Zinc</keyword>
<evidence type="ECO:0000256" key="13">
    <source>
        <dbReference type="SAM" id="MobiDB-lite"/>
    </source>
</evidence>
<dbReference type="PROSITE" id="PS50271">
    <property type="entry name" value="ZF_UBP"/>
    <property type="match status" value="1"/>
</dbReference>
<dbReference type="SUPFAM" id="SSF54001">
    <property type="entry name" value="Cysteine proteinases"/>
    <property type="match status" value="1"/>
</dbReference>
<keyword evidence="17" id="KW-0496">Mitochondrion</keyword>
<keyword evidence="12" id="KW-0788">Thiol protease</keyword>
<dbReference type="Gene3D" id="3.30.40.10">
    <property type="entry name" value="Zinc/RING finger domain, C3HC4 (zinc finger)"/>
    <property type="match status" value="1"/>
</dbReference>
<comment type="catalytic activity">
    <reaction evidence="12">
        <text>Thiol-dependent hydrolysis of ester, thioester, amide, peptide and isopeptide bonds formed by the C-terminal Gly of ubiquitin (a 76-residue protein attached to proteins as an intracellular targeting signal).</text>
        <dbReference type="EC" id="3.4.19.12"/>
    </reaction>
</comment>
<dbReference type="PROSITE" id="PS00972">
    <property type="entry name" value="USP_1"/>
    <property type="match status" value="1"/>
</dbReference>
<dbReference type="InterPro" id="IPR018200">
    <property type="entry name" value="USP_CS"/>
</dbReference>
<dbReference type="GO" id="GO:0006897">
    <property type="term" value="P:endocytosis"/>
    <property type="evidence" value="ECO:0007669"/>
    <property type="project" value="UniProtKB-KW"/>
</dbReference>
<dbReference type="GO" id="GO:0008270">
    <property type="term" value="F:zinc ion binding"/>
    <property type="evidence" value="ECO:0007669"/>
    <property type="project" value="UniProtKB-KW"/>
</dbReference>
<dbReference type="PANTHER" id="PTHR21646">
    <property type="entry name" value="UBIQUITIN CARBOXYL-TERMINAL HYDROLASE"/>
    <property type="match status" value="1"/>
</dbReference>
<accession>A0A3P3YMY7</accession>
<dbReference type="EC" id="3.4.19.12" evidence="12"/>
<dbReference type="SMART" id="SM00695">
    <property type="entry name" value="DUSP"/>
    <property type="match status" value="2"/>
</dbReference>
<feature type="domain" description="USP" evidence="14">
    <location>
        <begin position="166"/>
        <end position="498"/>
    </location>
</feature>
<evidence type="ECO:0000313" key="17">
    <source>
        <dbReference type="EMBL" id="SPR01439.1"/>
    </source>
</evidence>
<keyword evidence="5" id="KW-0254">Endocytosis</keyword>
<geneLocation type="mitochondrion" evidence="17"/>
<dbReference type="Pfam" id="PF06337">
    <property type="entry name" value="DUSP"/>
    <property type="match status" value="1"/>
</dbReference>
<keyword evidence="4" id="KW-0963">Cytoplasm</keyword>
<keyword evidence="10" id="KW-0206">Cytoskeleton</keyword>
<dbReference type="PROSITE" id="PS51283">
    <property type="entry name" value="DUSP"/>
    <property type="match status" value="1"/>
</dbReference>
<dbReference type="SUPFAM" id="SSF143791">
    <property type="entry name" value="DUSP-like"/>
    <property type="match status" value="2"/>
</dbReference>
<evidence type="ECO:0000256" key="3">
    <source>
        <dbReference type="ARBA" id="ARBA00008269"/>
    </source>
</evidence>
<dbReference type="Gene3D" id="3.90.70.10">
    <property type="entry name" value="Cysteine proteinases"/>
    <property type="match status" value="1"/>
</dbReference>
<dbReference type="Pfam" id="PF00443">
    <property type="entry name" value="UCH"/>
    <property type="match status" value="1"/>
</dbReference>
<evidence type="ECO:0000256" key="6">
    <source>
        <dbReference type="ARBA" id="ARBA00022723"/>
    </source>
</evidence>
<feature type="domain" description="DUSP" evidence="16">
    <location>
        <begin position="604"/>
        <end position="703"/>
    </location>
</feature>
<dbReference type="CDD" id="cd02674">
    <property type="entry name" value="Peptidase_C19R"/>
    <property type="match status" value="1"/>
</dbReference>
<evidence type="ECO:0000256" key="1">
    <source>
        <dbReference type="ARBA" id="ARBA00004300"/>
    </source>
</evidence>
<evidence type="ECO:0000256" key="7">
    <source>
        <dbReference type="ARBA" id="ARBA00022737"/>
    </source>
</evidence>
<keyword evidence="6" id="KW-0479">Metal-binding</keyword>